<sequence length="357" mass="39782">MVLPIKGPFSMSKELSRGPENAYGSSGVWESVQRHWFTQQKPYTLPLQYNFEGRKVLFQTNTSEFVRSVYDAWIPDYAAQSRKAYNVAYEIFTSKAKTEAAELAVTLLEWKKARSMIADRATSLALGFIYARRGDVKAMKALWGKGAGIRPYLRQQGSHVLEFSFGWAPLVSDLAAAVSIFGNGIPPPTVKGGWGYTQLYSERQSSSSDWTLHSSNVKVGWMIKATVRVTNPNTLLLNQLGLANPAAVAWEMTPWSFVVDYFVNVSSFISSFTDRLGMSWENASSTEFVQVNYTHAAKPTVPMEPRYHPPNYGIVVTRVARSIGIAMPTLRGKPPWEFSLSRAATSVALLLQQLKGK</sequence>
<dbReference type="KEGG" id="vg:80398533"/>
<dbReference type="Proteomes" id="UP000679105">
    <property type="component" value="Segment"/>
</dbReference>
<dbReference type="InterPro" id="IPR005563">
    <property type="entry name" value="A_protein"/>
</dbReference>
<keyword evidence="3" id="KW-1161">Viral attachment to host cell</keyword>
<dbReference type="GO" id="GO:0044423">
    <property type="term" value="C:virion component"/>
    <property type="evidence" value="ECO:0007669"/>
    <property type="project" value="UniProtKB-KW"/>
</dbReference>
<organism evidence="8 9">
    <name type="scientific">ssRNA phage SRR5466725_18</name>
    <dbReference type="NCBI Taxonomy" id="2786416"/>
    <lineage>
        <taxon>Viruses</taxon>
        <taxon>Riboviria</taxon>
        <taxon>Orthornavirae</taxon>
        <taxon>Lenarviricota</taxon>
        <taxon>Leviviricetes</taxon>
        <taxon>Norzivirales</taxon>
        <taxon>Fiersviridae</taxon>
        <taxon>Mahraivirus</taxon>
        <taxon>Mahraivirus limivicinum</taxon>
    </lineage>
</organism>
<keyword evidence="4" id="KW-0946">Virion</keyword>
<protein>
    <submittedName>
        <fullName evidence="8">Maturation protein</fullName>
    </submittedName>
</protein>
<proteinExistence type="inferred from homology"/>
<reference evidence="8" key="1">
    <citation type="submission" date="2020-09" db="EMBL/GenBank/DDBJ databases">
        <title>Leviviricetes taxonomy.</title>
        <authorList>
            <person name="Stockdale S.R."/>
            <person name="Callanan J."/>
            <person name="Adriaenssens E.M."/>
            <person name="Kuhn J.H."/>
            <person name="Rumnieks J."/>
            <person name="Shkoporov A."/>
            <person name="Draper L.A."/>
            <person name="Ross P."/>
            <person name="Hill C."/>
        </authorList>
    </citation>
    <scope>NUCLEOTIDE SEQUENCE</scope>
</reference>
<evidence type="ECO:0000256" key="1">
    <source>
        <dbReference type="ARBA" id="ARBA00004328"/>
    </source>
</evidence>
<dbReference type="RefSeq" id="YP_010769496.1">
    <property type="nucleotide sequence ID" value="NC_073993.1"/>
</dbReference>
<dbReference type="Pfam" id="PF03863">
    <property type="entry name" value="Phage_mat-A"/>
    <property type="match status" value="1"/>
</dbReference>
<dbReference type="EMBL" id="BK014105">
    <property type="protein sequence ID" value="DAD52442.1"/>
    <property type="molecule type" value="Genomic_RNA"/>
</dbReference>
<comment type="similarity">
    <text evidence="7">Belongs to the Leviviricetes maturation protein family.</text>
</comment>
<evidence type="ECO:0000313" key="8">
    <source>
        <dbReference type="EMBL" id="DAD52442.1"/>
    </source>
</evidence>
<evidence type="ECO:0000256" key="6">
    <source>
        <dbReference type="ARBA" id="ARBA00023296"/>
    </source>
</evidence>
<keyword evidence="5" id="KW-1175">Viral attachment to host cell pilus</keyword>
<evidence type="ECO:0000256" key="7">
    <source>
        <dbReference type="ARBA" id="ARBA00035110"/>
    </source>
</evidence>
<keyword evidence="2" id="KW-0945">Host-virus interaction</keyword>
<evidence type="ECO:0000256" key="3">
    <source>
        <dbReference type="ARBA" id="ARBA00022804"/>
    </source>
</evidence>
<dbReference type="GeneID" id="80398533"/>
<name>A0A8S5L5C9_9VIRU</name>
<evidence type="ECO:0000313" key="9">
    <source>
        <dbReference type="Proteomes" id="UP000679105"/>
    </source>
</evidence>
<keyword evidence="6" id="KW-1160">Virus entry into host cell</keyword>
<accession>A0A8S5L5C9</accession>
<evidence type="ECO:0000256" key="5">
    <source>
        <dbReference type="ARBA" id="ARBA00023104"/>
    </source>
</evidence>
<comment type="subcellular location">
    <subcellularLocation>
        <location evidence="1">Virion</location>
    </subcellularLocation>
</comment>
<evidence type="ECO:0000256" key="2">
    <source>
        <dbReference type="ARBA" id="ARBA00022581"/>
    </source>
</evidence>
<dbReference type="GO" id="GO:0039666">
    <property type="term" value="P:virion attachment to host cell pilus"/>
    <property type="evidence" value="ECO:0007669"/>
    <property type="project" value="UniProtKB-KW"/>
</dbReference>
<evidence type="ECO:0000256" key="4">
    <source>
        <dbReference type="ARBA" id="ARBA00022844"/>
    </source>
</evidence>
<keyword evidence="9" id="KW-1185">Reference proteome</keyword>
<gene>
    <name evidence="8" type="primary">SRR5466725_18_1</name>
</gene>